<proteinExistence type="predicted"/>
<evidence type="ECO:0000313" key="2">
    <source>
        <dbReference type="EMBL" id="TYO97686.1"/>
    </source>
</evidence>
<feature type="compositionally biased region" description="Basic residues" evidence="1">
    <location>
        <begin position="54"/>
        <end position="77"/>
    </location>
</feature>
<dbReference type="Pfam" id="PF13103">
    <property type="entry name" value="TonB_2"/>
    <property type="match status" value="1"/>
</dbReference>
<keyword evidence="2" id="KW-0131">Cell cycle</keyword>
<name>A0A5D3WHW8_9BACT</name>
<protein>
    <submittedName>
        <fullName evidence="2">Cell division and transport-associated protein TolA</fullName>
    </submittedName>
</protein>
<keyword evidence="3" id="KW-1185">Reference proteome</keyword>
<accession>A0A5D3WHW8</accession>
<keyword evidence="2" id="KW-0132">Cell division</keyword>
<dbReference type="AlphaFoldDB" id="A0A5D3WHW8"/>
<feature type="region of interest" description="Disordered" evidence="1">
    <location>
        <begin position="42"/>
        <end position="122"/>
    </location>
</feature>
<reference evidence="2 3" key="1">
    <citation type="submission" date="2019-07" db="EMBL/GenBank/DDBJ databases">
        <title>Genomic Encyclopedia of Type Strains, Phase IV (KMG-IV): sequencing the most valuable type-strain genomes for metagenomic binning, comparative biology and taxonomic classification.</title>
        <authorList>
            <person name="Goeker M."/>
        </authorList>
    </citation>
    <scope>NUCLEOTIDE SEQUENCE [LARGE SCALE GENOMIC DNA]</scope>
    <source>
        <strain evidence="2 3">SS015</strain>
    </source>
</reference>
<dbReference type="EMBL" id="VNIB01000009">
    <property type="protein sequence ID" value="TYO97686.1"/>
    <property type="molecule type" value="Genomic_DNA"/>
</dbReference>
<dbReference type="SUPFAM" id="SSF74653">
    <property type="entry name" value="TolA/TonB C-terminal domain"/>
    <property type="match status" value="1"/>
</dbReference>
<dbReference type="GO" id="GO:0051301">
    <property type="term" value="P:cell division"/>
    <property type="evidence" value="ECO:0007669"/>
    <property type="project" value="UniProtKB-KW"/>
</dbReference>
<gene>
    <name evidence="2" type="ORF">EDC39_10989</name>
</gene>
<feature type="compositionally biased region" description="Low complexity" evidence="1">
    <location>
        <begin position="104"/>
        <end position="118"/>
    </location>
</feature>
<organism evidence="2 3">
    <name type="scientific">Geothermobacter ehrlichii</name>
    <dbReference type="NCBI Taxonomy" id="213224"/>
    <lineage>
        <taxon>Bacteria</taxon>
        <taxon>Pseudomonadati</taxon>
        <taxon>Thermodesulfobacteriota</taxon>
        <taxon>Desulfuromonadia</taxon>
        <taxon>Desulfuromonadales</taxon>
        <taxon>Geothermobacteraceae</taxon>
        <taxon>Geothermobacter</taxon>
    </lineage>
</organism>
<evidence type="ECO:0000313" key="3">
    <source>
        <dbReference type="Proteomes" id="UP000324159"/>
    </source>
</evidence>
<dbReference type="Gene3D" id="3.30.1150.10">
    <property type="match status" value="1"/>
</dbReference>
<feature type="compositionally biased region" description="Basic residues" evidence="1">
    <location>
        <begin position="86"/>
        <end position="103"/>
    </location>
</feature>
<evidence type="ECO:0000256" key="1">
    <source>
        <dbReference type="SAM" id="MobiDB-lite"/>
    </source>
</evidence>
<comment type="caution">
    <text evidence="2">The sequence shown here is derived from an EMBL/GenBank/DDBJ whole genome shotgun (WGS) entry which is preliminary data.</text>
</comment>
<sequence length="256" mass="28627">MLGASLALHLVLLLLVGGHLLPRRHQPRPPAYVVDLVNLPVKAPQAGRPDGRAKKTVRKKSAPSAKKLSRPRPKPKPRPQPQPKKVVTRKKAGTKPAVKRTRPQAKAAATRPAAAKAPTRAEQERLERRLEMLRLKRQLAALAASDTRAGENAPLGEEKGRGSEQGVGYRLWLQQAYKEAWALSRYQVGRLDLEAEVEVVYDARGFLRDYSFRRKSGDRLFDDSIARAIRSVDRLEPPPGKTLRETIVFNLKDLMD</sequence>
<dbReference type="Proteomes" id="UP000324159">
    <property type="component" value="Unassembled WGS sequence"/>
</dbReference>